<proteinExistence type="predicted"/>
<dbReference type="SUPFAM" id="SSF51182">
    <property type="entry name" value="RmlC-like cupins"/>
    <property type="match status" value="1"/>
</dbReference>
<dbReference type="InterPro" id="IPR047142">
    <property type="entry name" value="OryJ/VirC-like"/>
</dbReference>
<dbReference type="AlphaFoldDB" id="A0AAD4KDP3"/>
<dbReference type="PANTHER" id="PTHR36156">
    <property type="entry name" value="SLR2101 PROTEIN"/>
    <property type="match status" value="1"/>
</dbReference>
<sequence length="190" mass="20682">MDPSPTPATRETKRYITALNEAGKSIFTVSPDLHYHFQGGISYSRLYGTNATPPNRHANADIKQYLSQDGDVNITSFSNTAIAIPGGINFIQAEIAPSAIFPWHRTLSVDFVTVIDGVIEIEVEEAGDMAKKILLKPGDSVIQRATVHRWINPSSTSSARFVVTTVSTELPSHPNSVDDAAGKYDPFLIP</sequence>
<dbReference type="Gene3D" id="2.60.120.10">
    <property type="entry name" value="Jelly Rolls"/>
    <property type="match status" value="1"/>
</dbReference>
<dbReference type="InterPro" id="IPR013096">
    <property type="entry name" value="Cupin_2"/>
</dbReference>
<dbReference type="Pfam" id="PF07883">
    <property type="entry name" value="Cupin_2"/>
    <property type="match status" value="1"/>
</dbReference>
<dbReference type="EMBL" id="JAJTJA010000015">
    <property type="protein sequence ID" value="KAH8689347.1"/>
    <property type="molecule type" value="Genomic_DNA"/>
</dbReference>
<gene>
    <name evidence="2" type="ORF">BGW36DRAFT_433353</name>
</gene>
<dbReference type="InterPro" id="IPR014710">
    <property type="entry name" value="RmlC-like_jellyroll"/>
</dbReference>
<keyword evidence="3" id="KW-1185">Reference proteome</keyword>
<comment type="caution">
    <text evidence="2">The sequence shown here is derived from an EMBL/GenBank/DDBJ whole genome shotgun (WGS) entry which is preliminary data.</text>
</comment>
<dbReference type="Proteomes" id="UP001201262">
    <property type="component" value="Unassembled WGS sequence"/>
</dbReference>
<evidence type="ECO:0000259" key="1">
    <source>
        <dbReference type="Pfam" id="PF07883"/>
    </source>
</evidence>
<protein>
    <recommendedName>
        <fullName evidence="1">Cupin type-2 domain-containing protein</fullName>
    </recommendedName>
</protein>
<organism evidence="2 3">
    <name type="scientific">Talaromyces proteolyticus</name>
    <dbReference type="NCBI Taxonomy" id="1131652"/>
    <lineage>
        <taxon>Eukaryota</taxon>
        <taxon>Fungi</taxon>
        <taxon>Dikarya</taxon>
        <taxon>Ascomycota</taxon>
        <taxon>Pezizomycotina</taxon>
        <taxon>Eurotiomycetes</taxon>
        <taxon>Eurotiomycetidae</taxon>
        <taxon>Eurotiales</taxon>
        <taxon>Trichocomaceae</taxon>
        <taxon>Talaromyces</taxon>
        <taxon>Talaromyces sect. Bacilispori</taxon>
    </lineage>
</organism>
<feature type="domain" description="Cupin type-2" evidence="1">
    <location>
        <begin position="94"/>
        <end position="163"/>
    </location>
</feature>
<accession>A0AAD4KDP3</accession>
<reference evidence="2" key="1">
    <citation type="submission" date="2021-12" db="EMBL/GenBank/DDBJ databases">
        <title>Convergent genome expansion in fungi linked to evolution of root-endophyte symbiosis.</title>
        <authorList>
            <consortium name="DOE Joint Genome Institute"/>
            <person name="Ke Y.-H."/>
            <person name="Bonito G."/>
            <person name="Liao H.-L."/>
            <person name="Looney B."/>
            <person name="Rojas-Flechas A."/>
            <person name="Nash J."/>
            <person name="Hameed K."/>
            <person name="Schadt C."/>
            <person name="Martin F."/>
            <person name="Crous P.W."/>
            <person name="Miettinen O."/>
            <person name="Magnuson J.K."/>
            <person name="Labbe J."/>
            <person name="Jacobson D."/>
            <person name="Doktycz M.J."/>
            <person name="Veneault-Fourrey C."/>
            <person name="Kuo A."/>
            <person name="Mondo S."/>
            <person name="Calhoun S."/>
            <person name="Riley R."/>
            <person name="Ohm R."/>
            <person name="LaButti K."/>
            <person name="Andreopoulos B."/>
            <person name="Pangilinan J."/>
            <person name="Nolan M."/>
            <person name="Tritt A."/>
            <person name="Clum A."/>
            <person name="Lipzen A."/>
            <person name="Daum C."/>
            <person name="Barry K."/>
            <person name="Grigoriev I.V."/>
            <person name="Vilgalys R."/>
        </authorList>
    </citation>
    <scope>NUCLEOTIDE SEQUENCE</scope>
    <source>
        <strain evidence="2">PMI_201</strain>
    </source>
</reference>
<name>A0AAD4KDP3_9EURO</name>
<evidence type="ECO:0000313" key="3">
    <source>
        <dbReference type="Proteomes" id="UP001201262"/>
    </source>
</evidence>
<dbReference type="RefSeq" id="XP_046065701.1">
    <property type="nucleotide sequence ID" value="XM_046221263.1"/>
</dbReference>
<dbReference type="PANTHER" id="PTHR36156:SF2">
    <property type="entry name" value="CUPIN TYPE-2 DOMAIN-CONTAINING PROTEIN"/>
    <property type="match status" value="1"/>
</dbReference>
<dbReference type="GeneID" id="70251550"/>
<dbReference type="CDD" id="cd02231">
    <property type="entry name" value="cupin_BLL6423-like"/>
    <property type="match status" value="1"/>
</dbReference>
<dbReference type="InterPro" id="IPR011051">
    <property type="entry name" value="RmlC_Cupin_sf"/>
</dbReference>
<evidence type="ECO:0000313" key="2">
    <source>
        <dbReference type="EMBL" id="KAH8689347.1"/>
    </source>
</evidence>